<dbReference type="Gene3D" id="2.40.50.140">
    <property type="entry name" value="Nucleic acid-binding proteins"/>
    <property type="match status" value="1"/>
</dbReference>
<feature type="region of interest" description="Disordered" evidence="1">
    <location>
        <begin position="1"/>
        <end position="53"/>
    </location>
</feature>
<evidence type="ECO:0000313" key="2">
    <source>
        <dbReference type="EMBL" id="GEY02031.1"/>
    </source>
</evidence>
<dbReference type="AlphaFoldDB" id="A0A699HIN8"/>
<evidence type="ECO:0000256" key="1">
    <source>
        <dbReference type="SAM" id="MobiDB-lite"/>
    </source>
</evidence>
<organism evidence="2">
    <name type="scientific">Tanacetum cinerariifolium</name>
    <name type="common">Dalmatian daisy</name>
    <name type="synonym">Chrysanthemum cinerariifolium</name>
    <dbReference type="NCBI Taxonomy" id="118510"/>
    <lineage>
        <taxon>Eukaryota</taxon>
        <taxon>Viridiplantae</taxon>
        <taxon>Streptophyta</taxon>
        <taxon>Embryophyta</taxon>
        <taxon>Tracheophyta</taxon>
        <taxon>Spermatophyta</taxon>
        <taxon>Magnoliopsida</taxon>
        <taxon>eudicotyledons</taxon>
        <taxon>Gunneridae</taxon>
        <taxon>Pentapetalae</taxon>
        <taxon>asterids</taxon>
        <taxon>campanulids</taxon>
        <taxon>Asterales</taxon>
        <taxon>Asteraceae</taxon>
        <taxon>Asteroideae</taxon>
        <taxon>Anthemideae</taxon>
        <taxon>Anthemidinae</taxon>
        <taxon>Tanacetum</taxon>
    </lineage>
</organism>
<comment type="caution">
    <text evidence="2">The sequence shown here is derived from an EMBL/GenBank/DDBJ whole genome shotgun (WGS) entry which is preliminary data.</text>
</comment>
<evidence type="ECO:0008006" key="3">
    <source>
        <dbReference type="Google" id="ProtNLM"/>
    </source>
</evidence>
<feature type="compositionally biased region" description="Polar residues" evidence="1">
    <location>
        <begin position="1"/>
        <end position="14"/>
    </location>
</feature>
<dbReference type="EMBL" id="BKCJ010146035">
    <property type="protein sequence ID" value="GEY02031.1"/>
    <property type="molecule type" value="Genomic_DNA"/>
</dbReference>
<reference evidence="2" key="1">
    <citation type="journal article" date="2019" name="Sci. Rep.">
        <title>Draft genome of Tanacetum cinerariifolium, the natural source of mosquito coil.</title>
        <authorList>
            <person name="Yamashiro T."/>
            <person name="Shiraishi A."/>
            <person name="Satake H."/>
            <person name="Nakayama K."/>
        </authorList>
    </citation>
    <scope>NUCLEOTIDE SEQUENCE</scope>
</reference>
<dbReference type="InterPro" id="IPR012340">
    <property type="entry name" value="NA-bd_OB-fold"/>
</dbReference>
<sequence length="267" mass="29576">MSNNAADNMSSGVEQPTAKLSPDMPNDPVVQSNKDLALNEQPDGAAVESKSNDVQQAKNDLVAMGTSSEPVQARIVLFLDELTKGVNETVVVMVCRSWDVHAVTRRYLSTDFVLSDAKVSPYLADVSGYVTNVGRTTHQRTGSQTLDFYLTNDSSSTQILDDPHIPALKEFKKGISDGEGALNQVTLNVDHSQPKDGTFEYLLIWARNRKNDSSTFNCKVKIDNVRTRKGWNYRSCGGFKCKKDIDRKAGSFWCDSCNKPVEYPVLR</sequence>
<protein>
    <recommendedName>
        <fullName evidence="3">Replication factor A C-terminal domain-containing protein</fullName>
    </recommendedName>
</protein>
<gene>
    <name evidence="2" type="ORF">Tci_374005</name>
</gene>
<proteinExistence type="predicted"/>
<name>A0A699HIN8_TANCI</name>
<accession>A0A699HIN8</accession>